<evidence type="ECO:0000313" key="2">
    <source>
        <dbReference type="EMBL" id="OCK80648.1"/>
    </source>
</evidence>
<dbReference type="InterPro" id="IPR010730">
    <property type="entry name" value="HET"/>
</dbReference>
<dbReference type="OrthoDB" id="2157530at2759"/>
<sequence length="344" mass="40165">MEPQPNVIEPHLRHIKQRRRVPAWRPEDYEKLQGHNDIRILILCPGTGSDICCSLRRISLDDSDIDFEALSYIWGRETATVAPPWARHSIYLKGRRFNVNINLFTILMRLRYQDQQRELWVDAVCINQTDLKERDQQVKLMRHVYQKAKQVIVDLNSIDNPCDKIGAITGRFGEATAAAQTRNPLHPLFAKPYWTRIWVIQEIGLARKLTVYCGNRSFDWQAICIIHRVWKELQLINNLRLGGDIGPWDIDQNIRARRLNSYLPLLDLLASYYSSFSSNPRDKIYGLIGLADDCVTKEYDVDYSATEARTLEYVVRYMLRSSARLDVICYASFHKGLPSWVPWW</sequence>
<dbReference type="Pfam" id="PF06985">
    <property type="entry name" value="HET"/>
    <property type="match status" value="1"/>
</dbReference>
<accession>A0A8E2EB80</accession>
<protein>
    <recommendedName>
        <fullName evidence="1">Heterokaryon incompatibility domain-containing protein</fullName>
    </recommendedName>
</protein>
<feature type="non-terminal residue" evidence="2">
    <location>
        <position position="344"/>
    </location>
</feature>
<name>A0A8E2EB80_9PEZI</name>
<dbReference type="PANTHER" id="PTHR24148:SF73">
    <property type="entry name" value="HET DOMAIN PROTEIN (AFU_ORTHOLOGUE AFUA_8G01020)"/>
    <property type="match status" value="1"/>
</dbReference>
<dbReference type="EMBL" id="KV744951">
    <property type="protein sequence ID" value="OCK80648.1"/>
    <property type="molecule type" value="Genomic_DNA"/>
</dbReference>
<dbReference type="InterPro" id="IPR052895">
    <property type="entry name" value="HetReg/Transcr_Mod"/>
</dbReference>
<dbReference type="Proteomes" id="UP000250266">
    <property type="component" value="Unassembled WGS sequence"/>
</dbReference>
<keyword evidence="3" id="KW-1185">Reference proteome</keyword>
<evidence type="ECO:0000259" key="1">
    <source>
        <dbReference type="Pfam" id="PF06985"/>
    </source>
</evidence>
<dbReference type="AlphaFoldDB" id="A0A8E2EB80"/>
<feature type="domain" description="Heterokaryon incompatibility" evidence="1">
    <location>
        <begin position="67"/>
        <end position="202"/>
    </location>
</feature>
<proteinExistence type="predicted"/>
<gene>
    <name evidence="2" type="ORF">K432DRAFT_327853</name>
</gene>
<reference evidence="2 3" key="1">
    <citation type="journal article" date="2016" name="Nat. Commun.">
        <title>Ectomycorrhizal ecology is imprinted in the genome of the dominant symbiotic fungus Cenococcum geophilum.</title>
        <authorList>
            <consortium name="DOE Joint Genome Institute"/>
            <person name="Peter M."/>
            <person name="Kohler A."/>
            <person name="Ohm R.A."/>
            <person name="Kuo A."/>
            <person name="Krutzmann J."/>
            <person name="Morin E."/>
            <person name="Arend M."/>
            <person name="Barry K.W."/>
            <person name="Binder M."/>
            <person name="Choi C."/>
            <person name="Clum A."/>
            <person name="Copeland A."/>
            <person name="Grisel N."/>
            <person name="Haridas S."/>
            <person name="Kipfer T."/>
            <person name="LaButti K."/>
            <person name="Lindquist E."/>
            <person name="Lipzen A."/>
            <person name="Maire R."/>
            <person name="Meier B."/>
            <person name="Mihaltcheva S."/>
            <person name="Molinier V."/>
            <person name="Murat C."/>
            <person name="Poggeler S."/>
            <person name="Quandt C.A."/>
            <person name="Sperisen C."/>
            <person name="Tritt A."/>
            <person name="Tisserant E."/>
            <person name="Crous P.W."/>
            <person name="Henrissat B."/>
            <person name="Nehls U."/>
            <person name="Egli S."/>
            <person name="Spatafora J.W."/>
            <person name="Grigoriev I.V."/>
            <person name="Martin F.M."/>
        </authorList>
    </citation>
    <scope>NUCLEOTIDE SEQUENCE [LARGE SCALE GENOMIC DNA]</scope>
    <source>
        <strain evidence="2 3">CBS 459.81</strain>
    </source>
</reference>
<organism evidence="2 3">
    <name type="scientific">Lepidopterella palustris CBS 459.81</name>
    <dbReference type="NCBI Taxonomy" id="1314670"/>
    <lineage>
        <taxon>Eukaryota</taxon>
        <taxon>Fungi</taxon>
        <taxon>Dikarya</taxon>
        <taxon>Ascomycota</taxon>
        <taxon>Pezizomycotina</taxon>
        <taxon>Dothideomycetes</taxon>
        <taxon>Pleosporomycetidae</taxon>
        <taxon>Mytilinidiales</taxon>
        <taxon>Argynnaceae</taxon>
        <taxon>Lepidopterella</taxon>
    </lineage>
</organism>
<dbReference type="PANTHER" id="PTHR24148">
    <property type="entry name" value="ANKYRIN REPEAT DOMAIN-CONTAINING PROTEIN 39 HOMOLOG-RELATED"/>
    <property type="match status" value="1"/>
</dbReference>
<evidence type="ECO:0000313" key="3">
    <source>
        <dbReference type="Proteomes" id="UP000250266"/>
    </source>
</evidence>